<evidence type="ECO:0000313" key="2">
    <source>
        <dbReference type="Proteomes" id="UP000033188"/>
    </source>
</evidence>
<gene>
    <name evidence="1" type="ORF">BBBOND_0309640</name>
</gene>
<sequence length="170" mass="20039">MQNLLLRFLEQDELKYPWLVKELLKRFNTRMAEDPKQFAKTLEQARKSDYKNVVRIYLRGRSHITKDPRRIVNGCENFLQISRALINIHLRTAQKQHGMNHVRNIRKVAQKSLLELRQCYTQAHMLNCKVRLDDILKVVGYKGSEFRADMRGSDVLKVLSGVDESLLYII</sequence>
<dbReference type="RefSeq" id="XP_012769247.1">
    <property type="nucleotide sequence ID" value="XM_012913793.1"/>
</dbReference>
<dbReference type="GeneID" id="24565602"/>
<evidence type="ECO:0000313" key="1">
    <source>
        <dbReference type="EMBL" id="CDR97061.1"/>
    </source>
</evidence>
<reference evidence="2" key="1">
    <citation type="journal article" date="2014" name="Nucleic Acids Res.">
        <title>The evolutionary dynamics of variant antigen genes in Babesia reveal a history of genomic innovation underlying host-parasite interaction.</title>
        <authorList>
            <person name="Jackson A.P."/>
            <person name="Otto T.D."/>
            <person name="Darby A."/>
            <person name="Ramaprasad A."/>
            <person name="Xia D."/>
            <person name="Echaide I.E."/>
            <person name="Farber M."/>
            <person name="Gahlot S."/>
            <person name="Gamble J."/>
            <person name="Gupta D."/>
            <person name="Gupta Y."/>
            <person name="Jackson L."/>
            <person name="Malandrin L."/>
            <person name="Malas T.B."/>
            <person name="Moussa E."/>
            <person name="Nair M."/>
            <person name="Reid A.J."/>
            <person name="Sanders M."/>
            <person name="Sharma J."/>
            <person name="Tracey A."/>
            <person name="Quail M.A."/>
            <person name="Weir W."/>
            <person name="Wastling J.M."/>
            <person name="Hall N."/>
            <person name="Willadsen P."/>
            <person name="Lingelbach K."/>
            <person name="Shiels B."/>
            <person name="Tait A."/>
            <person name="Berriman M."/>
            <person name="Allred D.R."/>
            <person name="Pain A."/>
        </authorList>
    </citation>
    <scope>NUCLEOTIDE SEQUENCE [LARGE SCALE GENOMIC DNA]</scope>
    <source>
        <strain evidence="2">Bond</strain>
    </source>
</reference>
<protein>
    <submittedName>
        <fullName evidence="1">Uncharacterized protein</fullName>
    </submittedName>
</protein>
<dbReference type="Proteomes" id="UP000033188">
    <property type="component" value="Chromosome 3"/>
</dbReference>
<dbReference type="AlphaFoldDB" id="A0A061D8M1"/>
<accession>A0A061D8M1</accession>
<proteinExistence type="predicted"/>
<dbReference type="KEGG" id="bbig:BBBOND_0309640"/>
<name>A0A061D8M1_BABBI</name>
<keyword evidence="2" id="KW-1185">Reference proteome</keyword>
<dbReference type="VEuPathDB" id="PiroplasmaDB:BBBOND_0309640"/>
<organism evidence="1 2">
    <name type="scientific">Babesia bigemina</name>
    <dbReference type="NCBI Taxonomy" id="5866"/>
    <lineage>
        <taxon>Eukaryota</taxon>
        <taxon>Sar</taxon>
        <taxon>Alveolata</taxon>
        <taxon>Apicomplexa</taxon>
        <taxon>Aconoidasida</taxon>
        <taxon>Piroplasmida</taxon>
        <taxon>Babesiidae</taxon>
        <taxon>Babesia</taxon>
    </lineage>
</organism>
<dbReference type="EMBL" id="LK391709">
    <property type="protein sequence ID" value="CDR97061.1"/>
    <property type="molecule type" value="Genomic_DNA"/>
</dbReference>